<evidence type="ECO:0000256" key="9">
    <source>
        <dbReference type="ARBA" id="ARBA00023098"/>
    </source>
</evidence>
<evidence type="ECO:0000256" key="7">
    <source>
        <dbReference type="ARBA" id="ARBA00022832"/>
    </source>
</evidence>
<keyword evidence="4" id="KW-0444">Lipid biosynthesis</keyword>
<dbReference type="PANTHER" id="PTHR11157">
    <property type="entry name" value="FATTY ACID ACYL TRANSFERASE-RELATED"/>
    <property type="match status" value="1"/>
</dbReference>
<organism evidence="14 15">
    <name type="scientific">Sesamum indicum</name>
    <name type="common">Oriental sesame</name>
    <name type="synonym">Sesamum orientale</name>
    <dbReference type="NCBI Taxonomy" id="4182"/>
    <lineage>
        <taxon>Eukaryota</taxon>
        <taxon>Viridiplantae</taxon>
        <taxon>Streptophyta</taxon>
        <taxon>Embryophyta</taxon>
        <taxon>Tracheophyta</taxon>
        <taxon>Spermatophyta</taxon>
        <taxon>Magnoliopsida</taxon>
        <taxon>eudicotyledons</taxon>
        <taxon>Gunneridae</taxon>
        <taxon>Pentapetalae</taxon>
        <taxon>asterids</taxon>
        <taxon>lamiids</taxon>
        <taxon>Lamiales</taxon>
        <taxon>Pedaliaceae</taxon>
        <taxon>Sesamum</taxon>
    </lineage>
</organism>
<dbReference type="GO" id="GO:0005789">
    <property type="term" value="C:endoplasmic reticulum membrane"/>
    <property type="evidence" value="ECO:0007669"/>
    <property type="project" value="TreeGrafter"/>
</dbReference>
<dbReference type="EC" id="2.3.1.199" evidence="3"/>
<comment type="subcellular location">
    <subcellularLocation>
        <location evidence="1">Membrane</location>
        <topology evidence="1">Multi-pass membrane protein</topology>
    </subcellularLocation>
</comment>
<name>A0A6I9TNW0_SESIN</name>
<dbReference type="GO" id="GO:0042761">
    <property type="term" value="P:very long-chain fatty acid biosynthetic process"/>
    <property type="evidence" value="ECO:0007669"/>
    <property type="project" value="TreeGrafter"/>
</dbReference>
<evidence type="ECO:0000256" key="6">
    <source>
        <dbReference type="ARBA" id="ARBA00022692"/>
    </source>
</evidence>
<evidence type="ECO:0000256" key="8">
    <source>
        <dbReference type="ARBA" id="ARBA00022989"/>
    </source>
</evidence>
<evidence type="ECO:0000256" key="3">
    <source>
        <dbReference type="ARBA" id="ARBA00012307"/>
    </source>
</evidence>
<dbReference type="FunCoup" id="A0A6I9TNW0">
    <property type="interactions" value="1072"/>
</dbReference>
<keyword evidence="10 13" id="KW-0472">Membrane</keyword>
<dbReference type="GeneID" id="105169154"/>
<feature type="transmembrane region" description="Helical" evidence="13">
    <location>
        <begin position="205"/>
        <end position="225"/>
    </location>
</feature>
<dbReference type="GO" id="GO:0034626">
    <property type="term" value="P:fatty acid elongation, polyunsaturated fatty acid"/>
    <property type="evidence" value="ECO:0007669"/>
    <property type="project" value="TreeGrafter"/>
</dbReference>
<keyword evidence="6 13" id="KW-0812">Transmembrane</keyword>
<feature type="transmembrane region" description="Helical" evidence="13">
    <location>
        <begin position="147"/>
        <end position="166"/>
    </location>
</feature>
<gene>
    <name evidence="15" type="primary">LOC105169154</name>
</gene>
<keyword evidence="11" id="KW-0275">Fatty acid biosynthesis</keyword>
<accession>A0A6I9TNW0</accession>
<evidence type="ECO:0000256" key="2">
    <source>
        <dbReference type="ARBA" id="ARBA00007263"/>
    </source>
</evidence>
<keyword evidence="14" id="KW-1185">Reference proteome</keyword>
<evidence type="ECO:0000313" key="14">
    <source>
        <dbReference type="Proteomes" id="UP000504604"/>
    </source>
</evidence>
<feature type="transmembrane region" description="Helical" evidence="13">
    <location>
        <begin position="172"/>
        <end position="193"/>
    </location>
</feature>
<feature type="transmembrane region" description="Helical" evidence="13">
    <location>
        <begin position="34"/>
        <end position="57"/>
    </location>
</feature>
<comment type="similarity">
    <text evidence="2">Belongs to the ELO family.</text>
</comment>
<dbReference type="OrthoDB" id="434092at2759"/>
<dbReference type="InParanoid" id="A0A6I9TNW0"/>
<evidence type="ECO:0000256" key="12">
    <source>
        <dbReference type="ARBA" id="ARBA00047375"/>
    </source>
</evidence>
<dbReference type="PROSITE" id="PS01188">
    <property type="entry name" value="ELO"/>
    <property type="match status" value="1"/>
</dbReference>
<feature type="transmembrane region" description="Helical" evidence="13">
    <location>
        <begin position="118"/>
        <end position="140"/>
    </location>
</feature>
<dbReference type="InterPro" id="IPR030457">
    <property type="entry name" value="ELO_CS"/>
</dbReference>
<proteinExistence type="inferred from homology"/>
<evidence type="ECO:0000256" key="13">
    <source>
        <dbReference type="SAM" id="Phobius"/>
    </source>
</evidence>
<dbReference type="InterPro" id="IPR002076">
    <property type="entry name" value="ELO_fam"/>
</dbReference>
<dbReference type="RefSeq" id="XP_011087771.1">
    <property type="nucleotide sequence ID" value="XM_011089469.2"/>
</dbReference>
<keyword evidence="5" id="KW-0808">Transferase</keyword>
<dbReference type="Gramene" id="SIN_1022957.t">
    <property type="protein sequence ID" value="SIN_1022957.t.cds1"/>
    <property type="gene ID" value="SIN_1022957"/>
</dbReference>
<sequence>MDTLYATIHYWLVDHPFITHYHWIPNQTPGASPLFVAVAVVTYLTLTLSLSHFPLLPTLSSAALRLITVVHNLVLCLLSLIMAVGCTLSALHQTPPDYPIWPLCFPVNHTPPRGPSFFWAHVFYFSKILEFLDTLLILLSGSRSRRLSFLHVYHHAVVVVMCYVWLATSQSLFPVALVTNATVHVVMYSYYLLSAVGIRPWWKRLVTDFQIIQFLFSFVISGWMVYYHMKGPGCEGIWGWCFNGVFNASLLALFFDFHRKNYAKKKRSDLLDKAAKIS</sequence>
<evidence type="ECO:0000256" key="4">
    <source>
        <dbReference type="ARBA" id="ARBA00022516"/>
    </source>
</evidence>
<protein>
    <recommendedName>
        <fullName evidence="3">very-long-chain 3-oxoacyl-CoA synthase</fullName>
        <ecNumber evidence="3">2.3.1.199</ecNumber>
    </recommendedName>
</protein>
<comment type="catalytic activity">
    <reaction evidence="12">
        <text>a very-long-chain acyl-CoA + malonyl-CoA + H(+) = a very-long-chain 3-oxoacyl-CoA + CO2 + CoA</text>
        <dbReference type="Rhea" id="RHEA:32727"/>
        <dbReference type="ChEBI" id="CHEBI:15378"/>
        <dbReference type="ChEBI" id="CHEBI:16526"/>
        <dbReference type="ChEBI" id="CHEBI:57287"/>
        <dbReference type="ChEBI" id="CHEBI:57384"/>
        <dbReference type="ChEBI" id="CHEBI:90725"/>
        <dbReference type="ChEBI" id="CHEBI:90736"/>
        <dbReference type="EC" id="2.3.1.199"/>
    </reaction>
</comment>
<dbReference type="GO" id="GO:0009922">
    <property type="term" value="F:fatty acid elongase activity"/>
    <property type="evidence" value="ECO:0007669"/>
    <property type="project" value="UniProtKB-EC"/>
</dbReference>
<keyword evidence="7" id="KW-0276">Fatty acid metabolism</keyword>
<dbReference type="GO" id="GO:0030148">
    <property type="term" value="P:sphingolipid biosynthetic process"/>
    <property type="evidence" value="ECO:0007669"/>
    <property type="project" value="TreeGrafter"/>
</dbReference>
<evidence type="ECO:0000256" key="11">
    <source>
        <dbReference type="ARBA" id="ARBA00023160"/>
    </source>
</evidence>
<evidence type="ECO:0000256" key="5">
    <source>
        <dbReference type="ARBA" id="ARBA00022679"/>
    </source>
</evidence>
<dbReference type="KEGG" id="sind:105169154"/>
<dbReference type="Pfam" id="PF01151">
    <property type="entry name" value="ELO"/>
    <property type="match status" value="1"/>
</dbReference>
<dbReference type="GO" id="GO:0034625">
    <property type="term" value="P:fatty acid elongation, monounsaturated fatty acid"/>
    <property type="evidence" value="ECO:0007669"/>
    <property type="project" value="TreeGrafter"/>
</dbReference>
<dbReference type="Proteomes" id="UP000504604">
    <property type="component" value="Linkage group LG8"/>
</dbReference>
<reference evidence="15" key="1">
    <citation type="submission" date="2025-08" db="UniProtKB">
        <authorList>
            <consortium name="RefSeq"/>
        </authorList>
    </citation>
    <scope>IDENTIFICATION</scope>
</reference>
<dbReference type="AlphaFoldDB" id="A0A6I9TNW0"/>
<dbReference type="GO" id="GO:0019367">
    <property type="term" value="P:fatty acid elongation, saturated fatty acid"/>
    <property type="evidence" value="ECO:0007669"/>
    <property type="project" value="TreeGrafter"/>
</dbReference>
<evidence type="ECO:0000256" key="10">
    <source>
        <dbReference type="ARBA" id="ARBA00023136"/>
    </source>
</evidence>
<keyword evidence="8 13" id="KW-1133">Transmembrane helix</keyword>
<keyword evidence="9" id="KW-0443">Lipid metabolism</keyword>
<feature type="transmembrane region" description="Helical" evidence="13">
    <location>
        <begin position="69"/>
        <end position="91"/>
    </location>
</feature>
<evidence type="ECO:0000256" key="1">
    <source>
        <dbReference type="ARBA" id="ARBA00004141"/>
    </source>
</evidence>
<feature type="transmembrane region" description="Helical" evidence="13">
    <location>
        <begin position="237"/>
        <end position="257"/>
    </location>
</feature>
<evidence type="ECO:0000313" key="15">
    <source>
        <dbReference type="RefSeq" id="XP_011087771.1"/>
    </source>
</evidence>
<dbReference type="PANTHER" id="PTHR11157:SF134">
    <property type="entry name" value="ELONGATION OF FATTY ACIDS PROTEIN 1-RELATED"/>
    <property type="match status" value="1"/>
</dbReference>